<reference evidence="2" key="1">
    <citation type="submission" date="2022-07" db="EMBL/GenBank/DDBJ databases">
        <title>Genome Sequence of Agrocybe chaxingu.</title>
        <authorList>
            <person name="Buettner E."/>
        </authorList>
    </citation>
    <scope>NUCLEOTIDE SEQUENCE</scope>
    <source>
        <strain evidence="2">MP-N11</strain>
    </source>
</reference>
<comment type="caution">
    <text evidence="2">The sequence shown here is derived from an EMBL/GenBank/DDBJ whole genome shotgun (WGS) entry which is preliminary data.</text>
</comment>
<keyword evidence="3" id="KW-1185">Reference proteome</keyword>
<sequence>MPGDLVADVSLVALPLVMIWRMRLPTQQRRLILIVVSGSILTIGTVVAFSVFCFIGTQSLDFTDDNILGAMMITLEDAVSLLVCNLFVIVTFFYRRISNYAAARVNGEREPPRAIFDNRPPCRHATQSASEKISATTFTDIMELDVEVSHSPREEAPSLVIWTFIAAR</sequence>
<feature type="transmembrane region" description="Helical" evidence="1">
    <location>
        <begin position="31"/>
        <end position="55"/>
    </location>
</feature>
<evidence type="ECO:0000313" key="2">
    <source>
        <dbReference type="EMBL" id="KAJ3506967.1"/>
    </source>
</evidence>
<dbReference type="OrthoDB" id="3229610at2759"/>
<keyword evidence="1" id="KW-1133">Transmembrane helix</keyword>
<keyword evidence="1" id="KW-0812">Transmembrane</keyword>
<dbReference type="AlphaFoldDB" id="A0A9W8JYI2"/>
<feature type="transmembrane region" description="Helical" evidence="1">
    <location>
        <begin position="6"/>
        <end position="24"/>
    </location>
</feature>
<evidence type="ECO:0000256" key="1">
    <source>
        <dbReference type="SAM" id="Phobius"/>
    </source>
</evidence>
<dbReference type="EMBL" id="JANKHO010000708">
    <property type="protein sequence ID" value="KAJ3506967.1"/>
    <property type="molecule type" value="Genomic_DNA"/>
</dbReference>
<proteinExistence type="predicted"/>
<dbReference type="Proteomes" id="UP001148786">
    <property type="component" value="Unassembled WGS sequence"/>
</dbReference>
<organism evidence="2 3">
    <name type="scientific">Agrocybe chaxingu</name>
    <dbReference type="NCBI Taxonomy" id="84603"/>
    <lineage>
        <taxon>Eukaryota</taxon>
        <taxon>Fungi</taxon>
        <taxon>Dikarya</taxon>
        <taxon>Basidiomycota</taxon>
        <taxon>Agaricomycotina</taxon>
        <taxon>Agaricomycetes</taxon>
        <taxon>Agaricomycetidae</taxon>
        <taxon>Agaricales</taxon>
        <taxon>Agaricineae</taxon>
        <taxon>Strophariaceae</taxon>
        <taxon>Agrocybe</taxon>
    </lineage>
</organism>
<gene>
    <name evidence="2" type="ORF">NLJ89_g6565</name>
</gene>
<protein>
    <submittedName>
        <fullName evidence="2">Uncharacterized protein</fullName>
    </submittedName>
</protein>
<accession>A0A9W8JYI2</accession>
<evidence type="ECO:0000313" key="3">
    <source>
        <dbReference type="Proteomes" id="UP001148786"/>
    </source>
</evidence>
<feature type="transmembrane region" description="Helical" evidence="1">
    <location>
        <begin position="67"/>
        <end position="94"/>
    </location>
</feature>
<name>A0A9W8JYI2_9AGAR</name>
<keyword evidence="1" id="KW-0472">Membrane</keyword>